<dbReference type="Proteomes" id="UP000198211">
    <property type="component" value="Unassembled WGS sequence"/>
</dbReference>
<accession>A0A225UYP6</accession>
<evidence type="ECO:0000256" key="1">
    <source>
        <dbReference type="SAM" id="Coils"/>
    </source>
</evidence>
<evidence type="ECO:0000313" key="2">
    <source>
        <dbReference type="EMBL" id="OWY97948.1"/>
    </source>
</evidence>
<reference evidence="3" key="1">
    <citation type="submission" date="2017-03" db="EMBL/GenBank/DDBJ databases">
        <title>Phytopthora megakarya and P. palmivora, two closely related causual agents of cacao black pod achieved similar genome size and gene model numbers by different mechanisms.</title>
        <authorList>
            <person name="Ali S."/>
            <person name="Shao J."/>
            <person name="Larry D.J."/>
            <person name="Kronmiller B."/>
            <person name="Shen D."/>
            <person name="Strem M.D."/>
            <person name="Melnick R.L."/>
            <person name="Guiltinan M.J."/>
            <person name="Tyler B.M."/>
            <person name="Meinhardt L.W."/>
            <person name="Bailey B.A."/>
        </authorList>
    </citation>
    <scope>NUCLEOTIDE SEQUENCE [LARGE SCALE GENOMIC DNA]</scope>
    <source>
        <strain evidence="3">zdho120</strain>
    </source>
</reference>
<feature type="coiled-coil region" evidence="1">
    <location>
        <begin position="235"/>
        <end position="284"/>
    </location>
</feature>
<dbReference type="OrthoDB" id="167235at2759"/>
<name>A0A225UYP6_9STRA</name>
<dbReference type="AlphaFoldDB" id="A0A225UYP6"/>
<organism evidence="2 3">
    <name type="scientific">Phytophthora megakarya</name>
    <dbReference type="NCBI Taxonomy" id="4795"/>
    <lineage>
        <taxon>Eukaryota</taxon>
        <taxon>Sar</taxon>
        <taxon>Stramenopiles</taxon>
        <taxon>Oomycota</taxon>
        <taxon>Peronosporomycetes</taxon>
        <taxon>Peronosporales</taxon>
        <taxon>Peronosporaceae</taxon>
        <taxon>Phytophthora</taxon>
    </lineage>
</organism>
<keyword evidence="1" id="KW-0175">Coiled coil</keyword>
<keyword evidence="3" id="KW-1185">Reference proteome</keyword>
<dbReference type="EMBL" id="NBNE01009907">
    <property type="protein sequence ID" value="OWY97948.1"/>
    <property type="molecule type" value="Genomic_DNA"/>
</dbReference>
<evidence type="ECO:0000313" key="3">
    <source>
        <dbReference type="Proteomes" id="UP000198211"/>
    </source>
</evidence>
<comment type="caution">
    <text evidence="2">The sequence shown here is derived from an EMBL/GenBank/DDBJ whole genome shotgun (WGS) entry which is preliminary data.</text>
</comment>
<protein>
    <submittedName>
        <fullName evidence="2">Uncharacterized protein</fullName>
    </submittedName>
</protein>
<gene>
    <name evidence="2" type="ORF">PHMEG_00031404</name>
</gene>
<sequence length="368" mass="42510">MDLTFFADKHGVRHQVEMRGKRTMEGIYFKAKDIGRVFESESFLDTIQHPLTQIKDNLATVIPLYQNTTNTLHDQNKPNEFRDWVYKQVFVLAYGTVTQKQEMLSTLCKVDKSFLQAFMKLVPNDLACLYLVDTTMRENGKKVFKSGRSKKVKERFYKHDSAFGDGTILDTVVFVPCDCISEAETLLKQALREGDHFAFNKEQELIILDAESYKSVRSIMRMIADRYNGSMAIQAEVHARELKEQEQRYKVHMKEQENGYKFRIKDLESMIEVLKERIQNAVAGEKTKASVLLVQLTEEKGKVSMLQQQLTSNVNLSTSKLENIKLHQQISTINHAAEIKDRDRLIGELRARINELERFNSSELPDVA</sequence>
<proteinExistence type="predicted"/>